<dbReference type="Gene3D" id="3.80.10.10">
    <property type="entry name" value="Ribonuclease Inhibitor"/>
    <property type="match status" value="1"/>
</dbReference>
<evidence type="ECO:0000313" key="2">
    <source>
        <dbReference type="EMBL" id="VDD18902.1"/>
    </source>
</evidence>
<dbReference type="InterPro" id="IPR050232">
    <property type="entry name" value="FBL13/AtMIF1-like"/>
</dbReference>
<proteinExistence type="predicted"/>
<accession>A0A3P6DE78</accession>
<dbReference type="Pfam" id="PF24758">
    <property type="entry name" value="LRR_At5g56370"/>
    <property type="match status" value="1"/>
</dbReference>
<dbReference type="InterPro" id="IPR006566">
    <property type="entry name" value="FBD"/>
</dbReference>
<dbReference type="InterPro" id="IPR032675">
    <property type="entry name" value="LRR_dom_sf"/>
</dbReference>
<protein>
    <recommendedName>
        <fullName evidence="1">FBD domain-containing protein</fullName>
    </recommendedName>
</protein>
<organism evidence="2">
    <name type="scientific">Brassica oleracea</name>
    <name type="common">Wild cabbage</name>
    <dbReference type="NCBI Taxonomy" id="3712"/>
    <lineage>
        <taxon>Eukaryota</taxon>
        <taxon>Viridiplantae</taxon>
        <taxon>Streptophyta</taxon>
        <taxon>Embryophyta</taxon>
        <taxon>Tracheophyta</taxon>
        <taxon>Spermatophyta</taxon>
        <taxon>Magnoliopsida</taxon>
        <taxon>eudicotyledons</taxon>
        <taxon>Gunneridae</taxon>
        <taxon>Pentapetalae</taxon>
        <taxon>rosids</taxon>
        <taxon>malvids</taxon>
        <taxon>Brassicales</taxon>
        <taxon>Brassicaceae</taxon>
        <taxon>Brassiceae</taxon>
        <taxon>Brassica</taxon>
    </lineage>
</organism>
<reference evidence="2" key="1">
    <citation type="submission" date="2018-11" db="EMBL/GenBank/DDBJ databases">
        <authorList>
            <consortium name="Genoscope - CEA"/>
            <person name="William W."/>
        </authorList>
    </citation>
    <scope>NUCLEOTIDE SEQUENCE</scope>
</reference>
<name>A0A3P6DE78_BRAOL</name>
<dbReference type="AlphaFoldDB" id="A0A3P6DE78"/>
<dbReference type="EMBL" id="LR031874">
    <property type="protein sequence ID" value="VDD18902.1"/>
    <property type="molecule type" value="Genomic_DNA"/>
</dbReference>
<dbReference type="Pfam" id="PF08387">
    <property type="entry name" value="FBD"/>
    <property type="match status" value="1"/>
</dbReference>
<sequence length="461" mass="53113">MAEEKRRKTKHNLWKRDQSLFTRQTKEKDLLGFDLVPNRIQGKFEFIYIEFGGVENTKEVVGTSLVSKRWRSLWKLVPRLDASSSDLINNFLTLSKAPVLETLHLRLDENSYEPEENERWVSIAAARQVRDLELRRYGFRRTSMLLCPRSLFTCKGPVVLFLCLQQVSICDIPSTVFLQTLKTLSLVCVKFVSGDGLVHRLLSACPILETLTVCRWSEDGVTTFAIAIPSLQNLYIMQRPDSDGLEYDCEYVVNAPALKTLKVLDKFGHFRSLVKMPKLVKAEIKIRQEDSEKLMGCLTSAKHLSLCLTSAATTPKSFEFLCQVEYLELCTNCSSDWLSLVLRHSPKLRVLRLSRKNCGMFRECVPQWDFEAQRGFEVQWEKPCCVPECLVSSLESVEWVGYRGTEAEKEAAIYILDKSKHLKKMTLYRKITNLREKYRTLIDLKSRMSCGSTCRLEFVPL</sequence>
<evidence type="ECO:0000259" key="1">
    <source>
        <dbReference type="SMART" id="SM00579"/>
    </source>
</evidence>
<dbReference type="PANTHER" id="PTHR31900">
    <property type="entry name" value="F-BOX/RNI SUPERFAMILY PROTEIN-RELATED"/>
    <property type="match status" value="1"/>
</dbReference>
<dbReference type="PANTHER" id="PTHR31900:SF34">
    <property type="entry name" value="EMB|CAB62440.1-RELATED"/>
    <property type="match status" value="1"/>
</dbReference>
<gene>
    <name evidence="2" type="ORF">BOLC2T06454H</name>
</gene>
<dbReference type="SUPFAM" id="SSF52058">
    <property type="entry name" value="L domain-like"/>
    <property type="match status" value="1"/>
</dbReference>
<feature type="domain" description="FBD" evidence="1">
    <location>
        <begin position="388"/>
        <end position="459"/>
    </location>
</feature>
<dbReference type="SMART" id="SM00579">
    <property type="entry name" value="FBD"/>
    <property type="match status" value="1"/>
</dbReference>
<dbReference type="InterPro" id="IPR055411">
    <property type="entry name" value="LRR_FXL15/At3g58940/PEG3-like"/>
</dbReference>